<accession>A0ABW2FLX0</accession>
<evidence type="ECO:0000256" key="2">
    <source>
        <dbReference type="SAM" id="MobiDB-lite"/>
    </source>
</evidence>
<keyword evidence="1" id="KW-0418">Kinase</keyword>
<keyword evidence="1" id="KW-0723">Serine/threonine-protein kinase</keyword>
<dbReference type="InterPro" id="IPR036890">
    <property type="entry name" value="HATPase_C_sf"/>
</dbReference>
<feature type="compositionally biased region" description="Basic and acidic residues" evidence="2">
    <location>
        <begin position="146"/>
        <end position="157"/>
    </location>
</feature>
<sequence length="172" mass="17829">MHDREASIRALGWARTLPLPSTVSAGRAWARRHLDDLGWTTGAPGTADAVVLTVSELVTNAHVHARSAAHLVMTWDGSCLYVSVGDTSPEAPLARPESATATSGRGMAIVDALADTWTARVGPEGKTVTACFHPPGRTACAAAGPAEEKAAGERTDDGPSGLRGPERATRTP</sequence>
<proteinExistence type="predicted"/>
<dbReference type="EMBL" id="JBHTAJ010000002">
    <property type="protein sequence ID" value="MFC7178220.1"/>
    <property type="molecule type" value="Genomic_DNA"/>
</dbReference>
<keyword evidence="4" id="KW-0547">Nucleotide-binding</keyword>
<evidence type="ECO:0000259" key="3">
    <source>
        <dbReference type="Pfam" id="PF13581"/>
    </source>
</evidence>
<dbReference type="InterPro" id="IPR050267">
    <property type="entry name" value="Anti-sigma-factor_SerPK"/>
</dbReference>
<comment type="caution">
    <text evidence="4">The sequence shown here is derived from an EMBL/GenBank/DDBJ whole genome shotgun (WGS) entry which is preliminary data.</text>
</comment>
<dbReference type="GO" id="GO:0005524">
    <property type="term" value="F:ATP binding"/>
    <property type="evidence" value="ECO:0007669"/>
    <property type="project" value="UniProtKB-KW"/>
</dbReference>
<evidence type="ECO:0000313" key="5">
    <source>
        <dbReference type="Proteomes" id="UP001596435"/>
    </source>
</evidence>
<dbReference type="RefSeq" id="WP_380230263.1">
    <property type="nucleotide sequence ID" value="NZ_JBHSVH010000002.1"/>
</dbReference>
<dbReference type="CDD" id="cd16936">
    <property type="entry name" value="HATPase_RsbW-like"/>
    <property type="match status" value="1"/>
</dbReference>
<gene>
    <name evidence="4" type="ORF">ACFQMG_01435</name>
</gene>
<keyword evidence="4" id="KW-0067">ATP-binding</keyword>
<keyword evidence="1" id="KW-0808">Transferase</keyword>
<feature type="domain" description="Histidine kinase/HSP90-like ATPase" evidence="3">
    <location>
        <begin position="20"/>
        <end position="131"/>
    </location>
</feature>
<dbReference type="Proteomes" id="UP001596435">
    <property type="component" value="Unassembled WGS sequence"/>
</dbReference>
<evidence type="ECO:0000313" key="4">
    <source>
        <dbReference type="EMBL" id="MFC7178220.1"/>
    </source>
</evidence>
<dbReference type="SUPFAM" id="SSF55874">
    <property type="entry name" value="ATPase domain of HSP90 chaperone/DNA topoisomerase II/histidine kinase"/>
    <property type="match status" value="1"/>
</dbReference>
<name>A0ABW2FLX0_9ACTN</name>
<organism evidence="4 5">
    <name type="scientific">Kitasatospora paranensis</name>
    <dbReference type="NCBI Taxonomy" id="258053"/>
    <lineage>
        <taxon>Bacteria</taxon>
        <taxon>Bacillati</taxon>
        <taxon>Actinomycetota</taxon>
        <taxon>Actinomycetes</taxon>
        <taxon>Kitasatosporales</taxon>
        <taxon>Streptomycetaceae</taxon>
        <taxon>Kitasatospora</taxon>
    </lineage>
</organism>
<dbReference type="Pfam" id="PF13581">
    <property type="entry name" value="HATPase_c_2"/>
    <property type="match status" value="1"/>
</dbReference>
<dbReference type="PANTHER" id="PTHR35526:SF3">
    <property type="entry name" value="ANTI-SIGMA-F FACTOR RSBW"/>
    <property type="match status" value="1"/>
</dbReference>
<dbReference type="InterPro" id="IPR003594">
    <property type="entry name" value="HATPase_dom"/>
</dbReference>
<feature type="region of interest" description="Disordered" evidence="2">
    <location>
        <begin position="139"/>
        <end position="172"/>
    </location>
</feature>
<keyword evidence="5" id="KW-1185">Reference proteome</keyword>
<evidence type="ECO:0000256" key="1">
    <source>
        <dbReference type="ARBA" id="ARBA00022527"/>
    </source>
</evidence>
<dbReference type="PANTHER" id="PTHR35526">
    <property type="entry name" value="ANTI-SIGMA-F FACTOR RSBW-RELATED"/>
    <property type="match status" value="1"/>
</dbReference>
<protein>
    <submittedName>
        <fullName evidence="4">ATP-binding protein</fullName>
    </submittedName>
</protein>
<reference evidence="5" key="1">
    <citation type="journal article" date="2019" name="Int. J. Syst. Evol. Microbiol.">
        <title>The Global Catalogue of Microorganisms (GCM) 10K type strain sequencing project: providing services to taxonomists for standard genome sequencing and annotation.</title>
        <authorList>
            <consortium name="The Broad Institute Genomics Platform"/>
            <consortium name="The Broad Institute Genome Sequencing Center for Infectious Disease"/>
            <person name="Wu L."/>
            <person name="Ma J."/>
        </authorList>
    </citation>
    <scope>NUCLEOTIDE SEQUENCE [LARGE SCALE GENOMIC DNA]</scope>
    <source>
        <strain evidence="5">CGMCC 1.12859</strain>
    </source>
</reference>
<dbReference type="Gene3D" id="3.30.565.10">
    <property type="entry name" value="Histidine kinase-like ATPase, C-terminal domain"/>
    <property type="match status" value="1"/>
</dbReference>